<feature type="region of interest" description="Disordered" evidence="10">
    <location>
        <begin position="265"/>
        <end position="383"/>
    </location>
</feature>
<keyword evidence="5" id="KW-0963">Cytoplasm</keyword>
<evidence type="ECO:0000256" key="3">
    <source>
        <dbReference type="ARBA" id="ARBA00005599"/>
    </source>
</evidence>
<feature type="region of interest" description="Disordered" evidence="10">
    <location>
        <begin position="1"/>
        <end position="119"/>
    </location>
</feature>
<reference evidence="11 12" key="1">
    <citation type="submission" date="2024-09" db="EMBL/GenBank/DDBJ databases">
        <title>A chromosome-level genome assembly of Gray's grenadier anchovy, Coilia grayii.</title>
        <authorList>
            <person name="Fu Z."/>
        </authorList>
    </citation>
    <scope>NUCLEOTIDE SEQUENCE [LARGE SCALE GENOMIC DNA]</scope>
    <source>
        <strain evidence="11">G4</strain>
        <tissue evidence="11">Muscle</tissue>
    </source>
</reference>
<dbReference type="AlphaFoldDB" id="A0ABD1JRH6"/>
<evidence type="ECO:0000256" key="1">
    <source>
        <dbReference type="ARBA" id="ARBA00004496"/>
    </source>
</evidence>
<evidence type="ECO:0000256" key="8">
    <source>
        <dbReference type="ARBA" id="ARBA00032512"/>
    </source>
</evidence>
<evidence type="ECO:0000313" key="12">
    <source>
        <dbReference type="Proteomes" id="UP001591681"/>
    </source>
</evidence>
<dbReference type="PANTHER" id="PTHR21470:SF2">
    <property type="entry name" value="RAB6-INTERACTING GOLGIN"/>
    <property type="match status" value="1"/>
</dbReference>
<evidence type="ECO:0000256" key="6">
    <source>
        <dbReference type="ARBA" id="ARBA00023034"/>
    </source>
</evidence>
<evidence type="ECO:0000256" key="5">
    <source>
        <dbReference type="ARBA" id="ARBA00022490"/>
    </source>
</evidence>
<evidence type="ECO:0000256" key="2">
    <source>
        <dbReference type="ARBA" id="ARBA00004555"/>
    </source>
</evidence>
<accession>A0ABD1JRH6</accession>
<organism evidence="11 12">
    <name type="scientific">Coilia grayii</name>
    <name type="common">Gray's grenadier anchovy</name>
    <dbReference type="NCBI Taxonomy" id="363190"/>
    <lineage>
        <taxon>Eukaryota</taxon>
        <taxon>Metazoa</taxon>
        <taxon>Chordata</taxon>
        <taxon>Craniata</taxon>
        <taxon>Vertebrata</taxon>
        <taxon>Euteleostomi</taxon>
        <taxon>Actinopterygii</taxon>
        <taxon>Neopterygii</taxon>
        <taxon>Teleostei</taxon>
        <taxon>Clupei</taxon>
        <taxon>Clupeiformes</taxon>
        <taxon>Clupeoidei</taxon>
        <taxon>Engraulidae</taxon>
        <taxon>Coilinae</taxon>
        <taxon>Coilia</taxon>
    </lineage>
</organism>
<evidence type="ECO:0000256" key="7">
    <source>
        <dbReference type="ARBA" id="ARBA00023054"/>
    </source>
</evidence>
<comment type="subcellular location">
    <subcellularLocation>
        <location evidence="1">Cytoplasm</location>
    </subcellularLocation>
    <subcellularLocation>
        <location evidence="2">Golgi apparatus</location>
    </subcellularLocation>
</comment>
<evidence type="ECO:0000256" key="10">
    <source>
        <dbReference type="SAM" id="MobiDB-lite"/>
    </source>
</evidence>
<comment type="caution">
    <text evidence="11">The sequence shown here is derived from an EMBL/GenBank/DDBJ whole genome shotgun (WGS) entry which is preliminary data.</text>
</comment>
<dbReference type="PANTHER" id="PTHR21470">
    <property type="entry name" value="RAB6-INTERACTING PROTEIN GORAB"/>
    <property type="match status" value="1"/>
</dbReference>
<dbReference type="InterPro" id="IPR007033">
    <property type="entry name" value="GORAB"/>
</dbReference>
<proteinExistence type="inferred from homology"/>
<dbReference type="EMBL" id="JBHFQA010000012">
    <property type="protein sequence ID" value="KAL2089473.1"/>
    <property type="molecule type" value="Genomic_DNA"/>
</dbReference>
<protein>
    <recommendedName>
        <fullName evidence="4">RAB6-interacting golgin</fullName>
    </recommendedName>
    <alternativeName>
        <fullName evidence="9">N-terminal kinase-like-binding protein 1</fullName>
    </alternativeName>
    <alternativeName>
        <fullName evidence="8">SCY1-like 1-binding protein 1</fullName>
    </alternativeName>
</protein>
<dbReference type="GO" id="GO:0005794">
    <property type="term" value="C:Golgi apparatus"/>
    <property type="evidence" value="ECO:0007669"/>
    <property type="project" value="UniProtKB-SubCell"/>
</dbReference>
<evidence type="ECO:0000256" key="4">
    <source>
        <dbReference type="ARBA" id="ARBA00014130"/>
    </source>
</evidence>
<feature type="compositionally biased region" description="Basic and acidic residues" evidence="10">
    <location>
        <begin position="324"/>
        <end position="342"/>
    </location>
</feature>
<dbReference type="Proteomes" id="UP001591681">
    <property type="component" value="Unassembled WGS sequence"/>
</dbReference>
<feature type="compositionally biased region" description="Polar residues" evidence="10">
    <location>
        <begin position="69"/>
        <end position="79"/>
    </location>
</feature>
<evidence type="ECO:0000313" key="11">
    <source>
        <dbReference type="EMBL" id="KAL2089473.1"/>
    </source>
</evidence>
<evidence type="ECO:0000256" key="9">
    <source>
        <dbReference type="ARBA" id="ARBA00033032"/>
    </source>
</evidence>
<keyword evidence="7" id="KW-0175">Coiled coil</keyword>
<feature type="compositionally biased region" description="Polar residues" evidence="10">
    <location>
        <begin position="366"/>
        <end position="383"/>
    </location>
</feature>
<sequence length="383" mass="42143">MASWAGFSDEELRRLQLKDQPVSNPGQGRGRKPTPSNRSRQQLQRERALKLAAQMTDGTDTLPPEQKLTKPQVTSSTRPAPSAQAVVNNREEEPVTTKQGAVNSHGPPEPPPEITPVAKELEKEEVELREKTRLEKLQEEQRVMEERNKQKKALLTKTIAEKSKQTQAEAVKLKRIQRELQVLDDSVSSDINILRKLIEQASLDYSIAWKRFERAEAEYVSAKLSLHQRTEAKEQLTEHLCAIIQQNELRKAAKLEELMQQLELSTDAEPPTEHPHATQPPAQDSHGPQHAGVTPQLPGIPSLSQVPAPALGTDSSSALGEQGSKQEDQAGKQEDQGGKQEDQGTEASQAPASGRGPQDPQIAGLVNSSQTPQIPQDTPTSPL</sequence>
<keyword evidence="12" id="KW-1185">Reference proteome</keyword>
<name>A0ABD1JRH6_9TELE</name>
<comment type="similarity">
    <text evidence="3">Belongs to the GORAB family.</text>
</comment>
<gene>
    <name evidence="11" type="ORF">ACEWY4_014161</name>
</gene>
<keyword evidence="6" id="KW-0333">Golgi apparatus</keyword>